<dbReference type="PROSITE" id="PS00630">
    <property type="entry name" value="IMP_2"/>
    <property type="match status" value="1"/>
</dbReference>
<accession>A0A7K1Y9E7</accession>
<dbReference type="GO" id="GO:0046872">
    <property type="term" value="F:metal ion binding"/>
    <property type="evidence" value="ECO:0007669"/>
    <property type="project" value="UniProtKB-KW"/>
</dbReference>
<evidence type="ECO:0000256" key="5">
    <source>
        <dbReference type="ARBA" id="ARBA00022801"/>
    </source>
</evidence>
<dbReference type="EC" id="3.1.3.25" evidence="8"/>
<dbReference type="PANTHER" id="PTHR20854">
    <property type="entry name" value="INOSITOL MONOPHOSPHATASE"/>
    <property type="match status" value="1"/>
</dbReference>
<dbReference type="RefSeq" id="WP_160844391.1">
    <property type="nucleotide sequence ID" value="NZ_WVHT01000004.1"/>
</dbReference>
<evidence type="ECO:0000313" key="10">
    <source>
        <dbReference type="Proteomes" id="UP000466586"/>
    </source>
</evidence>
<dbReference type="SUPFAM" id="SSF56655">
    <property type="entry name" value="Carbohydrate phosphatase"/>
    <property type="match status" value="1"/>
</dbReference>
<evidence type="ECO:0000256" key="7">
    <source>
        <dbReference type="PIRSR" id="PIRSR600760-2"/>
    </source>
</evidence>
<evidence type="ECO:0000256" key="1">
    <source>
        <dbReference type="ARBA" id="ARBA00001033"/>
    </source>
</evidence>
<keyword evidence="6 7" id="KW-0460">Magnesium</keyword>
<dbReference type="Proteomes" id="UP000466586">
    <property type="component" value="Unassembled WGS sequence"/>
</dbReference>
<organism evidence="9 10">
    <name type="scientific">Hufsiella arboris</name>
    <dbReference type="NCBI Taxonomy" id="2695275"/>
    <lineage>
        <taxon>Bacteria</taxon>
        <taxon>Pseudomonadati</taxon>
        <taxon>Bacteroidota</taxon>
        <taxon>Sphingobacteriia</taxon>
        <taxon>Sphingobacteriales</taxon>
        <taxon>Sphingobacteriaceae</taxon>
        <taxon>Hufsiella</taxon>
    </lineage>
</organism>
<evidence type="ECO:0000256" key="4">
    <source>
        <dbReference type="ARBA" id="ARBA00022723"/>
    </source>
</evidence>
<dbReference type="AlphaFoldDB" id="A0A7K1Y9E7"/>
<evidence type="ECO:0000313" key="9">
    <source>
        <dbReference type="EMBL" id="MXV51205.1"/>
    </source>
</evidence>
<dbReference type="GO" id="GO:0006020">
    <property type="term" value="P:inositol metabolic process"/>
    <property type="evidence" value="ECO:0007669"/>
    <property type="project" value="TreeGrafter"/>
</dbReference>
<evidence type="ECO:0000256" key="8">
    <source>
        <dbReference type="RuleBase" id="RU364068"/>
    </source>
</evidence>
<feature type="binding site" evidence="7">
    <location>
        <position position="85"/>
    </location>
    <ligand>
        <name>Mg(2+)</name>
        <dbReference type="ChEBI" id="CHEBI:18420"/>
        <label>1</label>
        <note>catalytic</note>
    </ligand>
</feature>
<dbReference type="PRINTS" id="PR01959">
    <property type="entry name" value="SBIMPHPHTASE"/>
</dbReference>
<evidence type="ECO:0000256" key="2">
    <source>
        <dbReference type="ARBA" id="ARBA00001946"/>
    </source>
</evidence>
<dbReference type="Gene3D" id="3.40.190.80">
    <property type="match status" value="1"/>
</dbReference>
<keyword evidence="4 7" id="KW-0479">Metal-binding</keyword>
<dbReference type="EMBL" id="WVHT01000004">
    <property type="protein sequence ID" value="MXV51205.1"/>
    <property type="molecule type" value="Genomic_DNA"/>
</dbReference>
<sequence>MNLEEITFKVSEIARSAGSFIRNESLNFSSSKIEYKGLNDLVSYVDKEAEKRIVEGLKSLLPEAGFITEEKTLNIQGEDYNWIVDPLDGTTNFIHGLPAYSVSIALEYQGALVSGVVYEINRDECFYAWKDGGAWLNGTKIKVSENVDLSQSLLATGFPYYKFDLLEKYINVFRDLTQVCHGLRRVGSAAVDLAYVACGRYDGYFEYNLNSYDMAAGIVLVNEAGGQTFNFSGGTEYFNSREIVATNKKITDELLSVIQKYF</sequence>
<dbReference type="InterPro" id="IPR020583">
    <property type="entry name" value="Inositol_monoP_metal-BS"/>
</dbReference>
<dbReference type="InterPro" id="IPR033942">
    <property type="entry name" value="IMPase"/>
</dbReference>
<gene>
    <name evidence="9" type="ORF">GS399_09510</name>
</gene>
<keyword evidence="5 8" id="KW-0378">Hydrolase</keyword>
<comment type="similarity">
    <text evidence="3 8">Belongs to the inositol monophosphatase superfamily.</text>
</comment>
<dbReference type="InterPro" id="IPR020550">
    <property type="entry name" value="Inositol_monophosphatase_CS"/>
</dbReference>
<evidence type="ECO:0000256" key="6">
    <source>
        <dbReference type="ARBA" id="ARBA00022842"/>
    </source>
</evidence>
<dbReference type="InterPro" id="IPR000760">
    <property type="entry name" value="Inositol_monophosphatase-like"/>
</dbReference>
<feature type="binding site" evidence="7">
    <location>
        <position position="69"/>
    </location>
    <ligand>
        <name>Mg(2+)</name>
        <dbReference type="ChEBI" id="CHEBI:18420"/>
        <label>1</label>
        <note>catalytic</note>
    </ligand>
</feature>
<dbReference type="GO" id="GO:0008934">
    <property type="term" value="F:inositol monophosphate 1-phosphatase activity"/>
    <property type="evidence" value="ECO:0007669"/>
    <property type="project" value="InterPro"/>
</dbReference>
<dbReference type="Gene3D" id="3.30.540.10">
    <property type="entry name" value="Fructose-1,6-Bisphosphatase, subunit A, domain 1"/>
    <property type="match status" value="1"/>
</dbReference>
<dbReference type="GO" id="GO:0046854">
    <property type="term" value="P:phosphatidylinositol phosphate biosynthetic process"/>
    <property type="evidence" value="ECO:0007669"/>
    <property type="project" value="InterPro"/>
</dbReference>
<keyword evidence="10" id="KW-1185">Reference proteome</keyword>
<feature type="binding site" evidence="7">
    <location>
        <position position="213"/>
    </location>
    <ligand>
        <name>Mg(2+)</name>
        <dbReference type="ChEBI" id="CHEBI:18420"/>
        <label>1</label>
        <note>catalytic</note>
    </ligand>
</feature>
<dbReference type="CDD" id="cd01639">
    <property type="entry name" value="IMPase"/>
    <property type="match status" value="1"/>
</dbReference>
<dbReference type="InterPro" id="IPR022337">
    <property type="entry name" value="Inositol_monophosphatase_SuhB"/>
</dbReference>
<dbReference type="Pfam" id="PF00459">
    <property type="entry name" value="Inositol_P"/>
    <property type="match status" value="1"/>
</dbReference>
<reference evidence="9 10" key="1">
    <citation type="submission" date="2019-11" db="EMBL/GenBank/DDBJ databases">
        <title>Pedobacter sp. HMF7647 Genome sequencing and assembly.</title>
        <authorList>
            <person name="Kang H."/>
            <person name="Kim H."/>
            <person name="Joh K."/>
        </authorList>
    </citation>
    <scope>NUCLEOTIDE SEQUENCE [LARGE SCALE GENOMIC DNA]</scope>
    <source>
        <strain evidence="9 10">HMF7647</strain>
    </source>
</reference>
<proteinExistence type="inferred from homology"/>
<dbReference type="PANTHER" id="PTHR20854:SF4">
    <property type="entry name" value="INOSITOL-1-MONOPHOSPHATASE-RELATED"/>
    <property type="match status" value="1"/>
</dbReference>
<name>A0A7K1Y9E7_9SPHI</name>
<dbReference type="PROSITE" id="PS00629">
    <property type="entry name" value="IMP_1"/>
    <property type="match status" value="1"/>
</dbReference>
<comment type="catalytic activity">
    <reaction evidence="1 8">
        <text>a myo-inositol phosphate + H2O = myo-inositol + phosphate</text>
        <dbReference type="Rhea" id="RHEA:24056"/>
        <dbReference type="ChEBI" id="CHEBI:15377"/>
        <dbReference type="ChEBI" id="CHEBI:17268"/>
        <dbReference type="ChEBI" id="CHEBI:43474"/>
        <dbReference type="ChEBI" id="CHEBI:84139"/>
        <dbReference type="EC" id="3.1.3.25"/>
    </reaction>
</comment>
<feature type="binding site" evidence="7">
    <location>
        <position position="87"/>
    </location>
    <ligand>
        <name>Mg(2+)</name>
        <dbReference type="ChEBI" id="CHEBI:18420"/>
        <label>1</label>
        <note>catalytic</note>
    </ligand>
</feature>
<dbReference type="PRINTS" id="PR00377">
    <property type="entry name" value="IMPHPHTASES"/>
</dbReference>
<feature type="binding site" evidence="7">
    <location>
        <position position="88"/>
    </location>
    <ligand>
        <name>Mg(2+)</name>
        <dbReference type="ChEBI" id="CHEBI:18420"/>
        <label>1</label>
        <note>catalytic</note>
    </ligand>
</feature>
<comment type="cofactor">
    <cofactor evidence="2 7 8">
        <name>Mg(2+)</name>
        <dbReference type="ChEBI" id="CHEBI:18420"/>
    </cofactor>
</comment>
<evidence type="ECO:0000256" key="3">
    <source>
        <dbReference type="ARBA" id="ARBA00009759"/>
    </source>
</evidence>
<dbReference type="GO" id="GO:0007165">
    <property type="term" value="P:signal transduction"/>
    <property type="evidence" value="ECO:0007669"/>
    <property type="project" value="TreeGrafter"/>
</dbReference>
<comment type="caution">
    <text evidence="9">The sequence shown here is derived from an EMBL/GenBank/DDBJ whole genome shotgun (WGS) entry which is preliminary data.</text>
</comment>
<dbReference type="FunFam" id="3.30.540.10:FF:000003">
    <property type="entry name" value="Inositol-1-monophosphatase"/>
    <property type="match status" value="1"/>
</dbReference>
<protein>
    <recommendedName>
        <fullName evidence="8">Inositol-1-monophosphatase</fullName>
        <ecNumber evidence="8">3.1.3.25</ecNumber>
    </recommendedName>
</protein>